<gene>
    <name evidence="1" type="ORF">GCM10010170_100370</name>
</gene>
<dbReference type="EMBL" id="BAAARV010000116">
    <property type="protein sequence ID" value="GAA2388987.1"/>
    <property type="molecule type" value="Genomic_DNA"/>
</dbReference>
<accession>A0ABN3HVY4</accession>
<name>A0ABN3HVY4_9ACTN</name>
<dbReference type="Proteomes" id="UP001501444">
    <property type="component" value="Unassembled WGS sequence"/>
</dbReference>
<evidence type="ECO:0000313" key="2">
    <source>
        <dbReference type="Proteomes" id="UP001501444"/>
    </source>
</evidence>
<protein>
    <submittedName>
        <fullName evidence="1">Uncharacterized protein</fullName>
    </submittedName>
</protein>
<evidence type="ECO:0000313" key="1">
    <source>
        <dbReference type="EMBL" id="GAA2388987.1"/>
    </source>
</evidence>
<organism evidence="1 2">
    <name type="scientific">Dactylosporangium salmoneum</name>
    <dbReference type="NCBI Taxonomy" id="53361"/>
    <lineage>
        <taxon>Bacteria</taxon>
        <taxon>Bacillati</taxon>
        <taxon>Actinomycetota</taxon>
        <taxon>Actinomycetes</taxon>
        <taxon>Micromonosporales</taxon>
        <taxon>Micromonosporaceae</taxon>
        <taxon>Dactylosporangium</taxon>
    </lineage>
</organism>
<reference evidence="1 2" key="1">
    <citation type="journal article" date="2019" name="Int. J. Syst. Evol. Microbiol.">
        <title>The Global Catalogue of Microorganisms (GCM) 10K type strain sequencing project: providing services to taxonomists for standard genome sequencing and annotation.</title>
        <authorList>
            <consortium name="The Broad Institute Genomics Platform"/>
            <consortium name="The Broad Institute Genome Sequencing Center for Infectious Disease"/>
            <person name="Wu L."/>
            <person name="Ma J."/>
        </authorList>
    </citation>
    <scope>NUCLEOTIDE SEQUENCE [LARGE SCALE GENOMIC DNA]</scope>
    <source>
        <strain evidence="1 2">JCM 3272</strain>
    </source>
</reference>
<comment type="caution">
    <text evidence="1">The sequence shown here is derived from an EMBL/GenBank/DDBJ whole genome shotgun (WGS) entry which is preliminary data.</text>
</comment>
<proteinExistence type="predicted"/>
<keyword evidence="2" id="KW-1185">Reference proteome</keyword>
<sequence>MVDAGAWMQDEPFWPAFLFHVGMARSAPTAFDVDLADLDAYLDRFDDPHRWPVFAAPVGGGTLHLIVRNLPGDIGIDWVVDDAVHSTGWAGVYQTDLDLPWSLLPSEPAHLLIALPAVGDGTTPSDIPGRVAAALHAVGASNSVEELADDLLEHRACMILQ</sequence>